<dbReference type="InterPro" id="IPR050351">
    <property type="entry name" value="BphY/WalK/GraS-like"/>
</dbReference>
<evidence type="ECO:0000256" key="4">
    <source>
        <dbReference type="ARBA" id="ARBA00022679"/>
    </source>
</evidence>
<dbReference type="Gene3D" id="1.10.287.130">
    <property type="match status" value="1"/>
</dbReference>
<feature type="transmembrane region" description="Helical" evidence="9">
    <location>
        <begin position="420"/>
        <end position="440"/>
    </location>
</feature>
<feature type="domain" description="Histidine kinase" evidence="10">
    <location>
        <begin position="469"/>
        <end position="685"/>
    </location>
</feature>
<protein>
    <recommendedName>
        <fullName evidence="2">histidine kinase</fullName>
        <ecNumber evidence="2">2.7.13.3</ecNumber>
    </recommendedName>
</protein>
<dbReference type="SUPFAM" id="SSF48452">
    <property type="entry name" value="TPR-like"/>
    <property type="match status" value="2"/>
</dbReference>
<keyword evidence="5" id="KW-0418">Kinase</keyword>
<evidence type="ECO:0000256" key="9">
    <source>
        <dbReference type="SAM" id="Phobius"/>
    </source>
</evidence>
<evidence type="ECO:0000313" key="12">
    <source>
        <dbReference type="Proteomes" id="UP000032352"/>
    </source>
</evidence>
<dbReference type="Pfam" id="PF13181">
    <property type="entry name" value="TPR_8"/>
    <property type="match status" value="1"/>
</dbReference>
<feature type="repeat" description="TPR" evidence="7">
    <location>
        <begin position="181"/>
        <end position="214"/>
    </location>
</feature>
<gene>
    <name evidence="11" type="ORF">SG34_031060</name>
</gene>
<dbReference type="Pfam" id="PF02518">
    <property type="entry name" value="HATPase_c"/>
    <property type="match status" value="1"/>
</dbReference>
<dbReference type="Pfam" id="PF13424">
    <property type="entry name" value="TPR_12"/>
    <property type="match status" value="1"/>
</dbReference>
<dbReference type="Proteomes" id="UP000032352">
    <property type="component" value="Chromosome pTvir"/>
</dbReference>
<dbReference type="Pfam" id="PF00512">
    <property type="entry name" value="HisKA"/>
    <property type="match status" value="1"/>
</dbReference>
<dbReference type="InterPro" id="IPR036890">
    <property type="entry name" value="HATPase_C_sf"/>
</dbReference>
<evidence type="ECO:0000256" key="8">
    <source>
        <dbReference type="SAM" id="Coils"/>
    </source>
</evidence>
<dbReference type="GO" id="GO:0016036">
    <property type="term" value="P:cellular response to phosphate starvation"/>
    <property type="evidence" value="ECO:0007669"/>
    <property type="project" value="TreeGrafter"/>
</dbReference>
<dbReference type="Gene3D" id="1.25.40.10">
    <property type="entry name" value="Tetratricopeptide repeat domain"/>
    <property type="match status" value="2"/>
</dbReference>
<reference evidence="11 12" key="1">
    <citation type="journal article" date="2015" name="Genome Announc.">
        <title>Draft Genome Sequences of Marine Isolates of Thalassomonas viridans and Thalassomonas actiniarum.</title>
        <authorList>
            <person name="Olonade I."/>
            <person name="van Zyl L.J."/>
            <person name="Trindade M."/>
        </authorList>
    </citation>
    <scope>NUCLEOTIDE SEQUENCE [LARGE SCALE GENOMIC DNA]</scope>
    <source>
        <strain evidence="11 12">XOM25</strain>
    </source>
</reference>
<dbReference type="PROSITE" id="PS50109">
    <property type="entry name" value="HIS_KIN"/>
    <property type="match status" value="1"/>
</dbReference>
<dbReference type="GO" id="GO:0004721">
    <property type="term" value="F:phosphoprotein phosphatase activity"/>
    <property type="evidence" value="ECO:0007669"/>
    <property type="project" value="TreeGrafter"/>
</dbReference>
<organism evidence="11 12">
    <name type="scientific">Thalassomonas viridans</name>
    <dbReference type="NCBI Taxonomy" id="137584"/>
    <lineage>
        <taxon>Bacteria</taxon>
        <taxon>Pseudomonadati</taxon>
        <taxon>Pseudomonadota</taxon>
        <taxon>Gammaproteobacteria</taxon>
        <taxon>Alteromonadales</taxon>
        <taxon>Colwelliaceae</taxon>
        <taxon>Thalassomonas</taxon>
    </lineage>
</organism>
<sequence>MQKTQAILASLQQEQQPALTVKTLLFLMKVQQQNKQYDEVEASYKQAELVIEKYQLHKLHVEALLLLAKNGNRLSEHKAALQLIEEKLLPLAKAYSPERLGKVYFDAASSAVAIPLFEKSEQYFNLAVSAYKAEKNFKDLARVLVAWGGHLASLGNIKAALPHLISAIKYQLELDDNKGLATSYRSLGRLYHEMGSYQQAIAFFKKALAVDYKASIHLASVHFNMAYAYFELQQYDESIRHIDESLHWTAKSPSGKSNLIIVLLGKASILTEQRNFSESLNTLHKAEALANELKSKRVDENLQYTFAEYYLAVGDIPSAIKSIELALAIESGHSAMNIDKYQTAADIYEQAGDYKNTSFYLRKLRDLESEKAKAKDEQRVLQQQNEINLLNAQKNTALVQQQLLEKQNQVQRQEAEQQALRFYGGIILLCLLGLFSFFYLRQSQKKRIALEQSKSVMALMEQKNQFVANVAHDLKNPLTVIQIHLEALKDGMVKNLDKAHEILNQRIAVLSNIINDLRQVSLVEVGSLVLNPKPFAFKPWLQQEISTFRPLLESKKFSLRTSIEIADSVSVSADQGRLSQVLANIIKNSMRYSHQPGKLMICAQRGPQNIELNIEDSAPAVAESELANLFDHSYRSEATATMSTRGSGLGLYICKEIIEAHQGSISASLSRLGGVCITITLPLAGTDNE</sequence>
<evidence type="ECO:0000256" key="3">
    <source>
        <dbReference type="ARBA" id="ARBA00022553"/>
    </source>
</evidence>
<dbReference type="AlphaFoldDB" id="A0AAE9Z9F6"/>
<keyword evidence="4" id="KW-0808">Transferase</keyword>
<reference evidence="11 12" key="2">
    <citation type="journal article" date="2022" name="Mar. Drugs">
        <title>Bioassay-Guided Fractionation Leads to the Detection of Cholic Acid Generated by the Rare Thalassomonas sp.</title>
        <authorList>
            <person name="Pheiffer F."/>
            <person name="Schneider Y.K."/>
            <person name="Hansen E.H."/>
            <person name="Andersen J.H."/>
            <person name="Isaksson J."/>
            <person name="Busche T."/>
            <person name="R C."/>
            <person name="Kalinowski J."/>
            <person name="Zyl L.V."/>
            <person name="Trindade M."/>
        </authorList>
    </citation>
    <scope>NUCLEOTIDE SEQUENCE [LARGE SCALE GENOMIC DNA]</scope>
    <source>
        <strain evidence="11 12">XOM25</strain>
    </source>
</reference>
<dbReference type="KEGG" id="tvd:SG34_031060"/>
<dbReference type="InterPro" id="IPR003594">
    <property type="entry name" value="HATPase_dom"/>
</dbReference>
<keyword evidence="8" id="KW-0175">Coiled coil</keyword>
<dbReference type="RefSeq" id="WP_161798007.1">
    <property type="nucleotide sequence ID" value="NZ_CP059734.1"/>
</dbReference>
<evidence type="ECO:0000256" key="1">
    <source>
        <dbReference type="ARBA" id="ARBA00000085"/>
    </source>
</evidence>
<dbReference type="EMBL" id="CP059734">
    <property type="protein sequence ID" value="WDE09206.1"/>
    <property type="molecule type" value="Genomic_DNA"/>
</dbReference>
<evidence type="ECO:0000256" key="7">
    <source>
        <dbReference type="PROSITE-ProRule" id="PRU00339"/>
    </source>
</evidence>
<proteinExistence type="predicted"/>
<dbReference type="PROSITE" id="PS50005">
    <property type="entry name" value="TPR"/>
    <property type="match status" value="1"/>
</dbReference>
<feature type="coiled-coil region" evidence="8">
    <location>
        <begin position="357"/>
        <end position="416"/>
    </location>
</feature>
<dbReference type="EC" id="2.7.13.3" evidence="2"/>
<keyword evidence="9" id="KW-0472">Membrane</keyword>
<dbReference type="GO" id="GO:0000155">
    <property type="term" value="F:phosphorelay sensor kinase activity"/>
    <property type="evidence" value="ECO:0007669"/>
    <property type="project" value="InterPro"/>
</dbReference>
<feature type="coiled-coil region" evidence="8">
    <location>
        <begin position="30"/>
        <end position="57"/>
    </location>
</feature>
<evidence type="ECO:0000256" key="6">
    <source>
        <dbReference type="ARBA" id="ARBA00023012"/>
    </source>
</evidence>
<dbReference type="SUPFAM" id="SSF47384">
    <property type="entry name" value="Homodimeric domain of signal transducing histidine kinase"/>
    <property type="match status" value="1"/>
</dbReference>
<dbReference type="CDD" id="cd00082">
    <property type="entry name" value="HisKA"/>
    <property type="match status" value="1"/>
</dbReference>
<accession>A0AAE9Z9F6</accession>
<dbReference type="SMART" id="SM00388">
    <property type="entry name" value="HisKA"/>
    <property type="match status" value="1"/>
</dbReference>
<dbReference type="PANTHER" id="PTHR45453">
    <property type="entry name" value="PHOSPHATE REGULON SENSOR PROTEIN PHOR"/>
    <property type="match status" value="1"/>
</dbReference>
<keyword evidence="9" id="KW-0812">Transmembrane</keyword>
<keyword evidence="9" id="KW-1133">Transmembrane helix</keyword>
<dbReference type="PANTHER" id="PTHR45453:SF1">
    <property type="entry name" value="PHOSPHATE REGULON SENSOR PROTEIN PHOR"/>
    <property type="match status" value="1"/>
</dbReference>
<dbReference type="SMART" id="SM00028">
    <property type="entry name" value="TPR"/>
    <property type="match status" value="6"/>
</dbReference>
<keyword evidence="3" id="KW-0597">Phosphoprotein</keyword>
<keyword evidence="12" id="KW-1185">Reference proteome</keyword>
<dbReference type="InterPro" id="IPR003661">
    <property type="entry name" value="HisK_dim/P_dom"/>
</dbReference>
<evidence type="ECO:0000256" key="5">
    <source>
        <dbReference type="ARBA" id="ARBA00022777"/>
    </source>
</evidence>
<dbReference type="InterPro" id="IPR019734">
    <property type="entry name" value="TPR_rpt"/>
</dbReference>
<evidence type="ECO:0000259" key="10">
    <source>
        <dbReference type="PROSITE" id="PS50109"/>
    </source>
</evidence>
<dbReference type="InterPro" id="IPR036097">
    <property type="entry name" value="HisK_dim/P_sf"/>
</dbReference>
<keyword evidence="6" id="KW-0902">Two-component regulatory system</keyword>
<dbReference type="InterPro" id="IPR005467">
    <property type="entry name" value="His_kinase_dom"/>
</dbReference>
<dbReference type="SUPFAM" id="SSF55874">
    <property type="entry name" value="ATPase domain of HSP90 chaperone/DNA topoisomerase II/histidine kinase"/>
    <property type="match status" value="1"/>
</dbReference>
<keyword evidence="7" id="KW-0802">TPR repeat</keyword>
<evidence type="ECO:0000313" key="11">
    <source>
        <dbReference type="EMBL" id="WDE09206.1"/>
    </source>
</evidence>
<evidence type="ECO:0000256" key="2">
    <source>
        <dbReference type="ARBA" id="ARBA00012438"/>
    </source>
</evidence>
<dbReference type="GO" id="GO:0005886">
    <property type="term" value="C:plasma membrane"/>
    <property type="evidence" value="ECO:0007669"/>
    <property type="project" value="TreeGrafter"/>
</dbReference>
<dbReference type="PRINTS" id="PR00344">
    <property type="entry name" value="BCTRLSENSOR"/>
</dbReference>
<dbReference type="PROSITE" id="PS50293">
    <property type="entry name" value="TPR_REGION"/>
    <property type="match status" value="1"/>
</dbReference>
<dbReference type="SMART" id="SM00387">
    <property type="entry name" value="HATPase_c"/>
    <property type="match status" value="1"/>
</dbReference>
<dbReference type="InterPro" id="IPR011990">
    <property type="entry name" value="TPR-like_helical_dom_sf"/>
</dbReference>
<name>A0AAE9Z9F6_9GAMM</name>
<dbReference type="InterPro" id="IPR004358">
    <property type="entry name" value="Sig_transdc_His_kin-like_C"/>
</dbReference>
<comment type="catalytic activity">
    <reaction evidence="1">
        <text>ATP + protein L-histidine = ADP + protein N-phospho-L-histidine.</text>
        <dbReference type="EC" id="2.7.13.3"/>
    </reaction>
</comment>
<dbReference type="Gene3D" id="3.30.565.10">
    <property type="entry name" value="Histidine kinase-like ATPase, C-terminal domain"/>
    <property type="match status" value="1"/>
</dbReference>